<feature type="domain" description="Ig-like" evidence="6">
    <location>
        <begin position="145"/>
        <end position="177"/>
    </location>
</feature>
<dbReference type="SMART" id="SM00409">
    <property type="entry name" value="IG"/>
    <property type="match status" value="3"/>
</dbReference>
<dbReference type="Pfam" id="PF13895">
    <property type="entry name" value="Ig_2"/>
    <property type="match status" value="1"/>
</dbReference>
<dbReference type="PANTHER" id="PTHR46484:SF8">
    <property type="entry name" value="B-CELL RECEPTOR CD22-LIKE-RELATED"/>
    <property type="match status" value="1"/>
</dbReference>
<evidence type="ECO:0000256" key="5">
    <source>
        <dbReference type="SAM" id="SignalP"/>
    </source>
</evidence>
<dbReference type="PANTHER" id="PTHR46484">
    <property type="entry name" value="SI:CH211-171H4.5-RELATED"/>
    <property type="match status" value="1"/>
</dbReference>
<gene>
    <name evidence="7" type="primary">LOC109064831</name>
</gene>
<name>A0A9Q9XCI5_CYPCA</name>
<proteinExistence type="predicted"/>
<feature type="domain" description="Ig-like" evidence="6">
    <location>
        <begin position="399"/>
        <end position="431"/>
    </location>
</feature>
<evidence type="ECO:0000256" key="1">
    <source>
        <dbReference type="ARBA" id="ARBA00004167"/>
    </source>
</evidence>
<reference evidence="7" key="1">
    <citation type="submission" date="2025-08" db="UniProtKB">
        <authorList>
            <consortium name="RefSeq"/>
        </authorList>
    </citation>
    <scope>IDENTIFICATION</scope>
    <source>
        <tissue evidence="7">Muscle</tissue>
    </source>
</reference>
<dbReference type="AlphaFoldDB" id="A0A9Q9XCI5"/>
<organism evidence="7">
    <name type="scientific">Cyprinus carpio</name>
    <name type="common">Common carp</name>
    <dbReference type="NCBI Taxonomy" id="7962"/>
    <lineage>
        <taxon>Eukaryota</taxon>
        <taxon>Metazoa</taxon>
        <taxon>Chordata</taxon>
        <taxon>Craniata</taxon>
        <taxon>Vertebrata</taxon>
        <taxon>Euteleostomi</taxon>
        <taxon>Actinopterygii</taxon>
        <taxon>Neopterygii</taxon>
        <taxon>Teleostei</taxon>
        <taxon>Ostariophysi</taxon>
        <taxon>Cypriniformes</taxon>
        <taxon>Cyprinidae</taxon>
        <taxon>Cyprininae</taxon>
        <taxon>Cyprinus</taxon>
    </lineage>
</organism>
<dbReference type="KEGG" id="ccar:109064831"/>
<accession>A0A9Q9XCI5</accession>
<evidence type="ECO:0000313" key="7">
    <source>
        <dbReference type="RefSeq" id="XP_042599308.1"/>
    </source>
</evidence>
<protein>
    <submittedName>
        <fullName evidence="7">Sialic acid-binding Ig-like lectin 13</fullName>
    </submittedName>
</protein>
<dbReference type="PROSITE" id="PS50835">
    <property type="entry name" value="IG_LIKE"/>
    <property type="match status" value="3"/>
</dbReference>
<dbReference type="InterPro" id="IPR013162">
    <property type="entry name" value="CD80_C2-set"/>
</dbReference>
<feature type="signal peptide" evidence="5">
    <location>
        <begin position="1"/>
        <end position="22"/>
    </location>
</feature>
<evidence type="ECO:0000256" key="2">
    <source>
        <dbReference type="ARBA" id="ARBA00023136"/>
    </source>
</evidence>
<keyword evidence="5" id="KW-0732">Signal</keyword>
<sequence length="497" mass="55060">MTLRMFVADLLVFSSILSAAWCQSVLKVSVPKTLISTSGSCLLIPCLFNISKEKENIPDSSPVVTWRRGSLWKLYDTDDFTNTHHQMEPVMEVVGDLGKKNCTSVMRNLSSKHSDRYYFRIETKTFTMIDTKAVYINVSDSLAEPDVTVPVLREGEKVNLTCTAPAPCPSHPPNVIWAPALGGDVTQRTQMNADGTQSVSAILNFMPSFQHHELKVNCVSIHPLHREDKPLLSHKSVILSVEYPPKKTRISLSGLVWLGNNVTLTCQSNANPPAVHRWFLKRAGVEEELSISRVLSFTAAQDNTGEYICEAQNQYGAMNSTNLQITVPGISFTAFLSLLAVLLLLVFPLLVLLILVIYRRYKEPIRSETRQDQDIYANVSASAVESQQLQLKPDSLAEPDVTVPVLREGEKVNLTCTAPAPCPSHPPNVIWAPALGGDVTQRTRMNADGTQSVSAILNFIPSFQHHELKVNCVSIHPLHREDKAPAQPQERHPQCGV</sequence>
<feature type="chain" id="PRO_5040402006" evidence="5">
    <location>
        <begin position="23"/>
        <end position="497"/>
    </location>
</feature>
<evidence type="ECO:0000256" key="4">
    <source>
        <dbReference type="SAM" id="Phobius"/>
    </source>
</evidence>
<feature type="domain" description="Ig-like" evidence="6">
    <location>
        <begin position="245"/>
        <end position="326"/>
    </location>
</feature>
<evidence type="ECO:0000259" key="6">
    <source>
        <dbReference type="PROSITE" id="PS50835"/>
    </source>
</evidence>
<dbReference type="Pfam" id="PF08205">
    <property type="entry name" value="C2-set_2"/>
    <property type="match status" value="1"/>
</dbReference>
<keyword evidence="2 4" id="KW-0472">Membrane</keyword>
<keyword evidence="3" id="KW-1015">Disulfide bond</keyword>
<dbReference type="RefSeq" id="XP_042599308.1">
    <property type="nucleotide sequence ID" value="XM_042743374.1"/>
</dbReference>
<dbReference type="GeneID" id="109064831"/>
<dbReference type="GO" id="GO:0016020">
    <property type="term" value="C:membrane"/>
    <property type="evidence" value="ECO:0007669"/>
    <property type="project" value="UniProtKB-SubCell"/>
</dbReference>
<dbReference type="OrthoDB" id="6413693at2759"/>
<dbReference type="InterPro" id="IPR007110">
    <property type="entry name" value="Ig-like_dom"/>
</dbReference>
<comment type="subcellular location">
    <subcellularLocation>
        <location evidence="1">Membrane</location>
        <topology evidence="1">Single-pass membrane protein</topology>
    </subcellularLocation>
</comment>
<dbReference type="Proteomes" id="UP001155660">
    <property type="component" value="Chromosome B18"/>
</dbReference>
<evidence type="ECO:0000256" key="3">
    <source>
        <dbReference type="ARBA" id="ARBA00023157"/>
    </source>
</evidence>
<dbReference type="InterPro" id="IPR003599">
    <property type="entry name" value="Ig_sub"/>
</dbReference>
<keyword evidence="4" id="KW-1133">Transmembrane helix</keyword>
<keyword evidence="4" id="KW-0812">Transmembrane</keyword>
<feature type="transmembrane region" description="Helical" evidence="4">
    <location>
        <begin position="332"/>
        <end position="358"/>
    </location>
</feature>